<organism evidence="3 4">
    <name type="scientific">Dorcoceras hygrometricum</name>
    <dbReference type="NCBI Taxonomy" id="472368"/>
    <lineage>
        <taxon>Eukaryota</taxon>
        <taxon>Viridiplantae</taxon>
        <taxon>Streptophyta</taxon>
        <taxon>Embryophyta</taxon>
        <taxon>Tracheophyta</taxon>
        <taxon>Spermatophyta</taxon>
        <taxon>Magnoliopsida</taxon>
        <taxon>eudicotyledons</taxon>
        <taxon>Gunneridae</taxon>
        <taxon>Pentapetalae</taxon>
        <taxon>asterids</taxon>
        <taxon>lamiids</taxon>
        <taxon>Lamiales</taxon>
        <taxon>Gesneriaceae</taxon>
        <taxon>Didymocarpoideae</taxon>
        <taxon>Trichosporeae</taxon>
        <taxon>Loxocarpinae</taxon>
        <taxon>Dorcoceras</taxon>
    </lineage>
</organism>
<evidence type="ECO:0000313" key="4">
    <source>
        <dbReference type="Proteomes" id="UP000250235"/>
    </source>
</evidence>
<protein>
    <submittedName>
        <fullName evidence="3">Uncharacterized protein</fullName>
    </submittedName>
</protein>
<evidence type="ECO:0000256" key="1">
    <source>
        <dbReference type="SAM" id="Coils"/>
    </source>
</evidence>
<proteinExistence type="predicted"/>
<name>A0A2Z7CDG1_9LAMI</name>
<dbReference type="EMBL" id="KQ999021">
    <property type="protein sequence ID" value="KZV42503.1"/>
    <property type="molecule type" value="Genomic_DNA"/>
</dbReference>
<dbReference type="Proteomes" id="UP000250235">
    <property type="component" value="Unassembled WGS sequence"/>
</dbReference>
<accession>A0A2Z7CDG1</accession>
<evidence type="ECO:0000256" key="2">
    <source>
        <dbReference type="SAM" id="MobiDB-lite"/>
    </source>
</evidence>
<feature type="region of interest" description="Disordered" evidence="2">
    <location>
        <begin position="97"/>
        <end position="116"/>
    </location>
</feature>
<reference evidence="3 4" key="1">
    <citation type="journal article" date="2015" name="Proc. Natl. Acad. Sci. U.S.A.">
        <title>The resurrection genome of Boea hygrometrica: A blueprint for survival of dehydration.</title>
        <authorList>
            <person name="Xiao L."/>
            <person name="Yang G."/>
            <person name="Zhang L."/>
            <person name="Yang X."/>
            <person name="Zhao S."/>
            <person name="Ji Z."/>
            <person name="Zhou Q."/>
            <person name="Hu M."/>
            <person name="Wang Y."/>
            <person name="Chen M."/>
            <person name="Xu Y."/>
            <person name="Jin H."/>
            <person name="Xiao X."/>
            <person name="Hu G."/>
            <person name="Bao F."/>
            <person name="Hu Y."/>
            <person name="Wan P."/>
            <person name="Li L."/>
            <person name="Deng X."/>
            <person name="Kuang T."/>
            <person name="Xiang C."/>
            <person name="Zhu J.K."/>
            <person name="Oliver M.J."/>
            <person name="He Y."/>
        </authorList>
    </citation>
    <scope>NUCLEOTIDE SEQUENCE [LARGE SCALE GENOMIC DNA]</scope>
    <source>
        <strain evidence="4">cv. XS01</strain>
    </source>
</reference>
<keyword evidence="1" id="KW-0175">Coiled coil</keyword>
<evidence type="ECO:0000313" key="3">
    <source>
        <dbReference type="EMBL" id="KZV42503.1"/>
    </source>
</evidence>
<gene>
    <name evidence="3" type="ORF">F511_38605</name>
</gene>
<sequence>MHFTADDLPLDEETNVCITLPTYFTEDFAQLRATVTNILRKEIQDQKAALSTELDALRKEVHDQKAAMLEFRAESQEHYSTLRDQLAEIIAYINRGRDDKKGEMSSSRGRQPPPDD</sequence>
<keyword evidence="4" id="KW-1185">Reference proteome</keyword>
<dbReference type="AlphaFoldDB" id="A0A2Z7CDG1"/>
<feature type="coiled-coil region" evidence="1">
    <location>
        <begin position="40"/>
        <end position="74"/>
    </location>
</feature>